<dbReference type="InterPro" id="IPR051167">
    <property type="entry name" value="Prolyl_oligopep/macrocyclase"/>
</dbReference>
<comment type="subunit">
    <text evidence="3">Monomer.</text>
</comment>
<gene>
    <name evidence="10" type="ORF">BCV69DRAFT_283424</name>
</gene>
<evidence type="ECO:0000256" key="1">
    <source>
        <dbReference type="ARBA" id="ARBA00001070"/>
    </source>
</evidence>
<comment type="catalytic activity">
    <reaction evidence="1">
        <text>Hydrolysis of Pro-|-Xaa &gt;&gt; Ala-|-Xaa in oligopeptides.</text>
        <dbReference type="EC" id="3.4.21.26"/>
    </reaction>
</comment>
<evidence type="ECO:0000256" key="3">
    <source>
        <dbReference type="ARBA" id="ARBA00011245"/>
    </source>
</evidence>
<dbReference type="Pfam" id="PF00326">
    <property type="entry name" value="Peptidase_S9"/>
    <property type="match status" value="1"/>
</dbReference>
<dbReference type="InterPro" id="IPR001375">
    <property type="entry name" value="Peptidase_S9_cat"/>
</dbReference>
<evidence type="ECO:0000259" key="9">
    <source>
        <dbReference type="Pfam" id="PF02897"/>
    </source>
</evidence>
<dbReference type="AlphaFoldDB" id="A0A316U4Z0"/>
<dbReference type="Proteomes" id="UP000245942">
    <property type="component" value="Unassembled WGS sequence"/>
</dbReference>
<dbReference type="PANTHER" id="PTHR42881">
    <property type="entry name" value="PROLYL ENDOPEPTIDASE"/>
    <property type="match status" value="1"/>
</dbReference>
<sequence>MAIALLHSLRPITSRVPSALSRITSPQHQLLHPCTSQTSSCPQTYLGTPPSSRNMTATASTAQHTAPGWDLSANPFPKARRDESVVDTYKSEAKGEVKVTDPYRWLETPPNQSKETKEWVEAQAEFAAKYIRGYPHWDEIKSRLEGTFAYPRFSCPSLKYDGRFYYSYNSGLDPQSRIFRATKEDIEGVTKEGADPKATPGEVFFNENRLSKDGSVALASASFSKSGKLVCYGISKAGSDWNVLYFRTTDKPFDPPAPEQGQEVPEAAMGGTDRLPDVLTHVKFSGGTWTHDDKGVFYLRWPAPSSGSADLGTETDVNTDARLYYHVLGTKQEQDVLICDVDPDVKTGMWSPMITNDGKFLVISQSKNTDPVSRKYVAPLEGVDFGSQEGVAKLKWICLSDKFEDELDYLANDDHTFYFTTNRKAPRYRILKLTIDPSKGKEIEKQQLYKLPLEPTLEFKEHIEEDAEGGTLGTATVLANDKLLLVYSRNVKDELWQYDLQSGQKVGRLLPNFVGSIGQISGKREDTLSFVQTSGFTSPGIISRLEWSEDSKAKEEPKISTYRETVVPGISADDFISEQKWFESVDGTRVPMFITYHKSTKLDGTAPAWLYSYGGFEIPLNPFFSPSLMTWTKLFGGVLVVVNARGGGEWGATWHEAGRRFNKHHTFEDVLSGAKYLHENKIAAKGKIVLNGGSNGGLTVMASTNMAKEEHGIGASVAEVGVLDLLRFHLFSIGRAWVGDFGCSEEPKDLDYQLTISPLHNVDPSRASSSTNPYPPIFLLTADHDDRVSPAHTFKLAAELQHQLSSKDVGGGAESNARNPVLARVELDAGHGAGKSTQKRIEEATDKYAAVARALDLKIVG</sequence>
<evidence type="ECO:0000313" key="11">
    <source>
        <dbReference type="Proteomes" id="UP000245942"/>
    </source>
</evidence>
<evidence type="ECO:0000256" key="7">
    <source>
        <dbReference type="RuleBase" id="RU368024"/>
    </source>
</evidence>
<evidence type="ECO:0000256" key="6">
    <source>
        <dbReference type="ARBA" id="ARBA00022825"/>
    </source>
</evidence>
<keyword evidence="11" id="KW-1185">Reference proteome</keyword>
<dbReference type="FunFam" id="3.40.50.1820:FF:000005">
    <property type="entry name" value="Prolyl endopeptidase"/>
    <property type="match status" value="1"/>
</dbReference>
<dbReference type="OrthoDB" id="248387at2759"/>
<dbReference type="Pfam" id="PF02897">
    <property type="entry name" value="Peptidase_S9_N"/>
    <property type="match status" value="1"/>
</dbReference>
<feature type="domain" description="Peptidase S9 prolyl oligopeptidase catalytic" evidence="8">
    <location>
        <begin position="630"/>
        <end position="849"/>
    </location>
</feature>
<evidence type="ECO:0000256" key="4">
    <source>
        <dbReference type="ARBA" id="ARBA00022670"/>
    </source>
</evidence>
<protein>
    <recommendedName>
        <fullName evidence="7">Prolyl endopeptidase</fullName>
        <ecNumber evidence="7">3.4.21.-</ecNumber>
    </recommendedName>
</protein>
<comment type="similarity">
    <text evidence="2 7">Belongs to the peptidase S9A family.</text>
</comment>
<name>A0A316U4Z0_9BASI</name>
<dbReference type="GeneID" id="37014439"/>
<dbReference type="Gene3D" id="2.130.10.120">
    <property type="entry name" value="Prolyl oligopeptidase, N-terminal domain"/>
    <property type="match status" value="1"/>
</dbReference>
<evidence type="ECO:0000313" key="10">
    <source>
        <dbReference type="EMBL" id="PWN19894.1"/>
    </source>
</evidence>
<dbReference type="GO" id="GO:0005829">
    <property type="term" value="C:cytosol"/>
    <property type="evidence" value="ECO:0007669"/>
    <property type="project" value="TreeGrafter"/>
</dbReference>
<keyword evidence="6 7" id="KW-0720">Serine protease</keyword>
<organism evidence="10 11">
    <name type="scientific">Pseudomicrostroma glucosiphilum</name>
    <dbReference type="NCBI Taxonomy" id="1684307"/>
    <lineage>
        <taxon>Eukaryota</taxon>
        <taxon>Fungi</taxon>
        <taxon>Dikarya</taxon>
        <taxon>Basidiomycota</taxon>
        <taxon>Ustilaginomycotina</taxon>
        <taxon>Exobasidiomycetes</taxon>
        <taxon>Microstromatales</taxon>
        <taxon>Microstromatales incertae sedis</taxon>
        <taxon>Pseudomicrostroma</taxon>
    </lineage>
</organism>
<dbReference type="GO" id="GO:0004252">
    <property type="term" value="F:serine-type endopeptidase activity"/>
    <property type="evidence" value="ECO:0007669"/>
    <property type="project" value="UniProtKB-UniRule"/>
</dbReference>
<proteinExistence type="inferred from homology"/>
<dbReference type="EMBL" id="KZ819329">
    <property type="protein sequence ID" value="PWN19894.1"/>
    <property type="molecule type" value="Genomic_DNA"/>
</dbReference>
<dbReference type="PRINTS" id="PR00862">
    <property type="entry name" value="PROLIGOPTASE"/>
</dbReference>
<evidence type="ECO:0000256" key="2">
    <source>
        <dbReference type="ARBA" id="ARBA00005228"/>
    </source>
</evidence>
<dbReference type="SUPFAM" id="SSF53474">
    <property type="entry name" value="alpha/beta-Hydrolases"/>
    <property type="match status" value="1"/>
</dbReference>
<accession>A0A316U4Z0</accession>
<dbReference type="InterPro" id="IPR002470">
    <property type="entry name" value="Peptidase_S9A"/>
</dbReference>
<dbReference type="SUPFAM" id="SSF50993">
    <property type="entry name" value="Peptidase/esterase 'gauge' domain"/>
    <property type="match status" value="1"/>
</dbReference>
<dbReference type="InterPro" id="IPR029058">
    <property type="entry name" value="AB_hydrolase_fold"/>
</dbReference>
<dbReference type="PANTHER" id="PTHR42881:SF2">
    <property type="entry name" value="PROLYL ENDOPEPTIDASE"/>
    <property type="match status" value="1"/>
</dbReference>
<feature type="domain" description="Peptidase S9A N-terminal" evidence="9">
    <location>
        <begin position="77"/>
        <end position="551"/>
    </location>
</feature>
<evidence type="ECO:0000256" key="5">
    <source>
        <dbReference type="ARBA" id="ARBA00022801"/>
    </source>
</evidence>
<dbReference type="Gene3D" id="3.40.50.1820">
    <property type="entry name" value="alpha/beta hydrolase"/>
    <property type="match status" value="1"/>
</dbReference>
<evidence type="ECO:0000259" key="8">
    <source>
        <dbReference type="Pfam" id="PF00326"/>
    </source>
</evidence>
<reference evidence="10 11" key="1">
    <citation type="journal article" date="2018" name="Mol. Biol. Evol.">
        <title>Broad Genomic Sampling Reveals a Smut Pathogenic Ancestry of the Fungal Clade Ustilaginomycotina.</title>
        <authorList>
            <person name="Kijpornyongpan T."/>
            <person name="Mondo S.J."/>
            <person name="Barry K."/>
            <person name="Sandor L."/>
            <person name="Lee J."/>
            <person name="Lipzen A."/>
            <person name="Pangilinan J."/>
            <person name="LaButti K."/>
            <person name="Hainaut M."/>
            <person name="Henrissat B."/>
            <person name="Grigoriev I.V."/>
            <person name="Spatafora J.W."/>
            <person name="Aime M.C."/>
        </authorList>
    </citation>
    <scope>NUCLEOTIDE SEQUENCE [LARGE SCALE GENOMIC DNA]</scope>
    <source>
        <strain evidence="10 11">MCA 4718</strain>
    </source>
</reference>
<keyword evidence="4 7" id="KW-0645">Protease</keyword>
<dbReference type="InterPro" id="IPR023302">
    <property type="entry name" value="Pept_S9A_N"/>
</dbReference>
<dbReference type="EC" id="3.4.21.-" evidence="7"/>
<dbReference type="RefSeq" id="XP_025347054.1">
    <property type="nucleotide sequence ID" value="XM_025492705.1"/>
</dbReference>
<dbReference type="GO" id="GO:0070012">
    <property type="term" value="F:oligopeptidase activity"/>
    <property type="evidence" value="ECO:0007669"/>
    <property type="project" value="TreeGrafter"/>
</dbReference>
<keyword evidence="5 7" id="KW-0378">Hydrolase</keyword>
<dbReference type="GO" id="GO:0006508">
    <property type="term" value="P:proteolysis"/>
    <property type="evidence" value="ECO:0007669"/>
    <property type="project" value="UniProtKB-KW"/>
</dbReference>